<gene>
    <name evidence="1" type="ORF">bsdcttw_38020</name>
</gene>
<evidence type="ECO:0008006" key="3">
    <source>
        <dbReference type="Google" id="ProtNLM"/>
    </source>
</evidence>
<reference evidence="1 2" key="2">
    <citation type="submission" date="2020-08" db="EMBL/GenBank/DDBJ databases">
        <authorList>
            <person name="Ueki A."/>
            <person name="Tonouchi A."/>
        </authorList>
    </citation>
    <scope>NUCLEOTIDE SEQUENCE [LARGE SCALE GENOMIC DNA]</scope>
    <source>
        <strain evidence="1 2">CTTW</strain>
    </source>
</reference>
<evidence type="ECO:0000313" key="1">
    <source>
        <dbReference type="EMBL" id="BCK00762.1"/>
    </source>
</evidence>
<dbReference type="Proteomes" id="UP000515703">
    <property type="component" value="Chromosome"/>
</dbReference>
<reference evidence="1 2" key="1">
    <citation type="submission" date="2020-08" db="EMBL/GenBank/DDBJ databases">
        <title>Draft genome sequencing of an Anaerocolumna strain isolated from anoxic soil subjected to BSD treatment.</title>
        <authorList>
            <person name="Uek A."/>
            <person name="Tonouchi A."/>
        </authorList>
    </citation>
    <scope>NUCLEOTIDE SEQUENCE [LARGE SCALE GENOMIC DNA]</scope>
    <source>
        <strain evidence="1 2">CTTW</strain>
    </source>
</reference>
<organism evidence="1 2">
    <name type="scientific">Anaerocolumna chitinilytica</name>
    <dbReference type="NCBI Taxonomy" id="1727145"/>
    <lineage>
        <taxon>Bacteria</taxon>
        <taxon>Bacillati</taxon>
        <taxon>Bacillota</taxon>
        <taxon>Clostridia</taxon>
        <taxon>Lachnospirales</taxon>
        <taxon>Lachnospiraceae</taxon>
        <taxon>Anaerocolumna</taxon>
    </lineage>
</organism>
<sequence length="418" mass="47313">MFKKISLLKNVVAVILILFMFGNVVVFANSPDESNSLRSYSDSENVIKEMVNAVSTQNWGMFTNLMSLEEQSYYIQYFADDSYTNGIKQVKTANLDSIIRLSGDLSKSDLLTREYPILLSNNNIQSFIVGIDCKVSKENKYFYNGLNYFIIALAQENGEMKIVQFNRPSYDLATKSILPVIKKDDINYNKKIAALNVIENASHGYLTNAQNEAISQGFNIINTDNVRQNEESLVQPNSYSDTPNLGTYTNYSVPWSITCLMNRTGTGAAVEIGFDYYVKNTINNEWYNSWSNESLRTGIYCIKGVGWYRTISPVSSSGGYDVTQYTQFYVPETEATNTNNMIDSMAKYYLVNKDNKLFFPEYGAGTSGTAGSQGTGRLLQWGSQYLAQQGYTYYYILNYYYKESSYSPNGEVKTVYIP</sequence>
<evidence type="ECO:0000313" key="2">
    <source>
        <dbReference type="Proteomes" id="UP000515703"/>
    </source>
</evidence>
<dbReference type="KEGG" id="acht:bsdcttw_38020"/>
<name>A0A7I8DU51_9FIRM</name>
<keyword evidence="2" id="KW-1185">Reference proteome</keyword>
<protein>
    <recommendedName>
        <fullName evidence="3">Sporulation stage II protein D amidase enhancer LytB N-terminal domain-containing protein</fullName>
    </recommendedName>
</protein>
<dbReference type="AlphaFoldDB" id="A0A7I8DU51"/>
<accession>A0A7I8DU51</accession>
<dbReference type="RefSeq" id="WP_185256403.1">
    <property type="nucleotide sequence ID" value="NZ_AP023368.1"/>
</dbReference>
<dbReference type="EMBL" id="AP023368">
    <property type="protein sequence ID" value="BCK00762.1"/>
    <property type="molecule type" value="Genomic_DNA"/>
</dbReference>
<proteinExistence type="predicted"/>